<name>A0A822MX22_9VIBR</name>
<sequence length="41" mass="5004">MKFWAPQRLIVAEPKTEFFCDYYYLSILAEIRKGERRFAIC</sequence>
<dbReference type="EMBL" id="CCJX01000070">
    <property type="protein sequence ID" value="CDT19565.1"/>
    <property type="molecule type" value="Genomic_DNA"/>
</dbReference>
<dbReference type="RefSeq" id="WP_260320425.1">
    <property type="nucleotide sequence ID" value="NZ_JAFNBA010000002.1"/>
</dbReference>
<accession>A0A822MX22</accession>
<reference evidence="4" key="1">
    <citation type="submission" date="2014-06" db="EMBL/GenBank/DDBJ databases">
        <authorList>
            <person name="Le Roux Frederique"/>
        </authorList>
    </citation>
    <scope>NUCLEOTIDE SEQUENCE [LARGE SCALE GENOMIC DNA]</scope>
    <source>
        <strain evidence="4">J5-5</strain>
    </source>
</reference>
<dbReference type="AlphaFoldDB" id="A0A822MX22"/>
<comment type="caution">
    <text evidence="2">The sequence shown here is derived from an EMBL/GenBank/DDBJ whole genome shotgun (WGS) entry which is preliminary data.</text>
</comment>
<dbReference type="Proteomes" id="UP000049077">
    <property type="component" value="Unassembled WGS sequence"/>
</dbReference>
<evidence type="ECO:0000313" key="1">
    <source>
        <dbReference type="EMBL" id="CDT19565.1"/>
    </source>
</evidence>
<gene>
    <name evidence="1" type="ORF">VCR4J5_1610059</name>
    <name evidence="2" type="ORF">VCR5J5_300059</name>
</gene>
<dbReference type="EMBL" id="CCJV01000090">
    <property type="protein sequence ID" value="CDT42668.1"/>
    <property type="molecule type" value="Genomic_DNA"/>
</dbReference>
<evidence type="ECO:0000313" key="2">
    <source>
        <dbReference type="EMBL" id="CDT42668.1"/>
    </source>
</evidence>
<keyword evidence="3" id="KW-1185">Reference proteome</keyword>
<dbReference type="Proteomes" id="UP000049495">
    <property type="component" value="Unassembled WGS sequence"/>
</dbReference>
<reference evidence="2 3" key="2">
    <citation type="submission" date="2014-06" db="EMBL/GenBank/DDBJ databases">
        <authorList>
            <person name="Le Roux F."/>
        </authorList>
    </citation>
    <scope>NUCLEOTIDE SEQUENCE</scope>
    <source>
        <strain evidence="1 3">J5-4</strain>
        <strain evidence="2">J5-5</strain>
    </source>
</reference>
<organism evidence="2 4">
    <name type="scientific">Vibrio crassostreae</name>
    <dbReference type="NCBI Taxonomy" id="246167"/>
    <lineage>
        <taxon>Bacteria</taxon>
        <taxon>Pseudomonadati</taxon>
        <taxon>Pseudomonadota</taxon>
        <taxon>Gammaproteobacteria</taxon>
        <taxon>Vibrionales</taxon>
        <taxon>Vibrionaceae</taxon>
        <taxon>Vibrio</taxon>
    </lineage>
</organism>
<evidence type="ECO:0000313" key="3">
    <source>
        <dbReference type="Proteomes" id="UP000049077"/>
    </source>
</evidence>
<protein>
    <submittedName>
        <fullName evidence="2">Uncharacterized protein</fullName>
    </submittedName>
</protein>
<proteinExistence type="predicted"/>
<evidence type="ECO:0000313" key="4">
    <source>
        <dbReference type="Proteomes" id="UP000049495"/>
    </source>
</evidence>